<dbReference type="Gene3D" id="2.10.70.10">
    <property type="entry name" value="Complement Module, domain 1"/>
    <property type="match status" value="1"/>
</dbReference>
<evidence type="ECO:0000313" key="4">
    <source>
        <dbReference type="EMBL" id="CAG5103398.1"/>
    </source>
</evidence>
<evidence type="ECO:0000256" key="2">
    <source>
        <dbReference type="PROSITE-ProRule" id="PRU00302"/>
    </source>
</evidence>
<feature type="disulfide bond" evidence="2">
    <location>
        <begin position="20"/>
        <end position="63"/>
    </location>
</feature>
<protein>
    <submittedName>
        <fullName evidence="4">Oidioi.mRNA.OKI2018_I69.chr1.g755.t1.cds</fullName>
    </submittedName>
</protein>
<gene>
    <name evidence="4" type="ORF">OKIOD_LOCUS9520</name>
</gene>
<keyword evidence="5" id="KW-1185">Reference proteome</keyword>
<dbReference type="Pfam" id="PF00084">
    <property type="entry name" value="Sushi"/>
    <property type="match status" value="1"/>
</dbReference>
<dbReference type="PROSITE" id="PS50923">
    <property type="entry name" value="SUSHI"/>
    <property type="match status" value="1"/>
</dbReference>
<dbReference type="InterPro" id="IPR035976">
    <property type="entry name" value="Sushi/SCR/CCP_sf"/>
</dbReference>
<organism evidence="4 5">
    <name type="scientific">Oikopleura dioica</name>
    <name type="common">Tunicate</name>
    <dbReference type="NCBI Taxonomy" id="34765"/>
    <lineage>
        <taxon>Eukaryota</taxon>
        <taxon>Metazoa</taxon>
        <taxon>Chordata</taxon>
        <taxon>Tunicata</taxon>
        <taxon>Appendicularia</taxon>
        <taxon>Copelata</taxon>
        <taxon>Oikopleuridae</taxon>
        <taxon>Oikopleura</taxon>
    </lineage>
</organism>
<keyword evidence="2" id="KW-0768">Sushi</keyword>
<accession>A0ABN7SQ25</accession>
<evidence type="ECO:0000313" key="5">
    <source>
        <dbReference type="Proteomes" id="UP001158576"/>
    </source>
</evidence>
<reference evidence="4 5" key="1">
    <citation type="submission" date="2021-04" db="EMBL/GenBank/DDBJ databases">
        <authorList>
            <person name="Bliznina A."/>
        </authorList>
    </citation>
    <scope>NUCLEOTIDE SEQUENCE [LARGE SCALE GENOMIC DNA]</scope>
</reference>
<keyword evidence="1 2" id="KW-1015">Disulfide bond</keyword>
<dbReference type="InterPro" id="IPR000436">
    <property type="entry name" value="Sushi_SCR_CCP_dom"/>
</dbReference>
<dbReference type="Proteomes" id="UP001158576">
    <property type="component" value="Chromosome 1"/>
</dbReference>
<evidence type="ECO:0000259" key="3">
    <source>
        <dbReference type="PROSITE" id="PS50923"/>
    </source>
</evidence>
<dbReference type="CDD" id="cd00033">
    <property type="entry name" value="CCP"/>
    <property type="match status" value="1"/>
</dbReference>
<proteinExistence type="predicted"/>
<dbReference type="SMART" id="SM00032">
    <property type="entry name" value="CCP"/>
    <property type="match status" value="1"/>
</dbReference>
<sequence>MEGGSSLLKMECLAENEEGCALPENLENGFFHCPNGHFANSRCQIICNNGFSLPSGTRSAVKCTKRLAWNADIENIRCQPVFGSGGERGIVMETGSFCDAPEISQENFVGEFECESGIYADRSKCLLKCPQGYVSQTKSPKQNWKKCRCKKSGECRWSREQSIGCVKLGGTVQKPETSNRLEGRRKKPSPPVISNLLSDGIRILIKEIHSWKYHAMDLSPENSLLIGQEIEDARKFFHYAQIEQNNHQNEVLERKASKILLKIRTPEELNNFIDFYLH</sequence>
<feature type="domain" description="Sushi" evidence="3">
    <location>
        <begin position="18"/>
        <end position="80"/>
    </location>
</feature>
<dbReference type="SUPFAM" id="SSF57535">
    <property type="entry name" value="Complement control module/SCR domain"/>
    <property type="match status" value="1"/>
</dbReference>
<dbReference type="EMBL" id="OU015566">
    <property type="protein sequence ID" value="CAG5103398.1"/>
    <property type="molecule type" value="Genomic_DNA"/>
</dbReference>
<name>A0ABN7SQ25_OIKDI</name>
<comment type="caution">
    <text evidence="2">Lacks conserved residue(s) required for the propagation of feature annotation.</text>
</comment>
<evidence type="ECO:0000256" key="1">
    <source>
        <dbReference type="ARBA" id="ARBA00023157"/>
    </source>
</evidence>